<comment type="caution">
    <text evidence="2">The sequence shown here is derived from an EMBL/GenBank/DDBJ whole genome shotgun (WGS) entry which is preliminary data.</text>
</comment>
<reference evidence="2" key="1">
    <citation type="submission" date="2020-02" db="EMBL/GenBank/DDBJ databases">
        <authorList>
            <person name="Palmer J.M."/>
        </authorList>
    </citation>
    <scope>NUCLEOTIDE SEQUENCE</scope>
    <source>
        <strain evidence="2">EPUS1.4</strain>
        <tissue evidence="2">Thallus</tissue>
    </source>
</reference>
<keyword evidence="3" id="KW-1185">Reference proteome</keyword>
<sequence length="204" mass="22623">MEVAISGFAVVEIALQLANGFVKLHDFWTTIQEAPEEIADMVSELKCLSDLLSEIATQQYNGRGILSAMERCARKVKVLHEIVQEFEPNFTSNLGRVRFWNKLKAARKKQKLREFRDSLQETKTTLILALTPRCHFPPAYVGNAGMIETAIGNVRDVLDVPEPRILAPSQGISDSKLPPPYSEAKPTVPEKTDDGVSPSCSLEA</sequence>
<dbReference type="OrthoDB" id="3200163at2759"/>
<evidence type="ECO:0008006" key="4">
    <source>
        <dbReference type="Google" id="ProtNLM"/>
    </source>
</evidence>
<dbReference type="EMBL" id="JAACFV010000098">
    <property type="protein sequence ID" value="KAF7505888.1"/>
    <property type="molecule type" value="Genomic_DNA"/>
</dbReference>
<protein>
    <recommendedName>
        <fullName evidence="4">NACHT-NTPase and P-loop NTPases N-terminal domain-containing protein</fullName>
    </recommendedName>
</protein>
<dbReference type="AlphaFoldDB" id="A0A8H7E2N4"/>
<accession>A0A8H7E2N4</accession>
<gene>
    <name evidence="2" type="ORF">GJ744_012423</name>
</gene>
<proteinExistence type="predicted"/>
<organism evidence="2 3">
    <name type="scientific">Endocarpon pusillum</name>
    <dbReference type="NCBI Taxonomy" id="364733"/>
    <lineage>
        <taxon>Eukaryota</taxon>
        <taxon>Fungi</taxon>
        <taxon>Dikarya</taxon>
        <taxon>Ascomycota</taxon>
        <taxon>Pezizomycotina</taxon>
        <taxon>Eurotiomycetes</taxon>
        <taxon>Chaetothyriomycetidae</taxon>
        <taxon>Verrucariales</taxon>
        <taxon>Verrucariaceae</taxon>
        <taxon>Endocarpon</taxon>
    </lineage>
</organism>
<evidence type="ECO:0000256" key="1">
    <source>
        <dbReference type="SAM" id="MobiDB-lite"/>
    </source>
</evidence>
<dbReference type="Proteomes" id="UP000606974">
    <property type="component" value="Unassembled WGS sequence"/>
</dbReference>
<feature type="region of interest" description="Disordered" evidence="1">
    <location>
        <begin position="165"/>
        <end position="204"/>
    </location>
</feature>
<name>A0A8H7E2N4_9EURO</name>
<evidence type="ECO:0000313" key="3">
    <source>
        <dbReference type="Proteomes" id="UP000606974"/>
    </source>
</evidence>
<evidence type="ECO:0000313" key="2">
    <source>
        <dbReference type="EMBL" id="KAF7505888.1"/>
    </source>
</evidence>